<dbReference type="GO" id="GO:0003924">
    <property type="term" value="F:GTPase activity"/>
    <property type="evidence" value="ECO:0007669"/>
    <property type="project" value="InterPro"/>
</dbReference>
<keyword evidence="3 7" id="KW-0251">Elongation factor</keyword>
<evidence type="ECO:0000256" key="2">
    <source>
        <dbReference type="ARBA" id="ARBA00022741"/>
    </source>
</evidence>
<dbReference type="PRINTS" id="PR00315">
    <property type="entry name" value="ELONGATNFCT"/>
</dbReference>
<comment type="caution">
    <text evidence="7">The sequence shown here is derived from an EMBL/GenBank/DDBJ whole genome shotgun (WGS) entry which is preliminary data.</text>
</comment>
<dbReference type="InterPro" id="IPR004160">
    <property type="entry name" value="Transl_elong_EFTu/EF1A_C"/>
</dbReference>
<comment type="similarity">
    <text evidence="1">Belongs to the TRAFAC class translation factor GTPase superfamily. Classic translation factor GTPase family. EF-Tu/EF-1A subfamily.</text>
</comment>
<evidence type="ECO:0000256" key="5">
    <source>
        <dbReference type="ARBA" id="ARBA00023134"/>
    </source>
</evidence>
<dbReference type="InterPro" id="IPR009000">
    <property type="entry name" value="Transl_B-barrel_sf"/>
</dbReference>
<gene>
    <name evidence="7" type="ORF">TUBRATIS_13660</name>
</gene>
<organism evidence="7 8">
    <name type="scientific">Tubulinosema ratisbonensis</name>
    <dbReference type="NCBI Taxonomy" id="291195"/>
    <lineage>
        <taxon>Eukaryota</taxon>
        <taxon>Fungi</taxon>
        <taxon>Fungi incertae sedis</taxon>
        <taxon>Microsporidia</taxon>
        <taxon>Tubulinosematoidea</taxon>
        <taxon>Tubulinosematidae</taxon>
        <taxon>Tubulinosema</taxon>
    </lineage>
</organism>
<keyword evidence="2" id="KW-0547">Nucleotide-binding</keyword>
<dbReference type="Pfam" id="PF03143">
    <property type="entry name" value="GTP_EFTU_D3"/>
    <property type="match status" value="1"/>
</dbReference>
<evidence type="ECO:0000259" key="6">
    <source>
        <dbReference type="PROSITE" id="PS51722"/>
    </source>
</evidence>
<dbReference type="InterPro" id="IPR009001">
    <property type="entry name" value="Transl_elong_EF1A/Init_IF2_C"/>
</dbReference>
<keyword evidence="5" id="KW-0342">GTP-binding</keyword>
<dbReference type="PANTHER" id="PTHR23115">
    <property type="entry name" value="TRANSLATION FACTOR"/>
    <property type="match status" value="1"/>
</dbReference>
<dbReference type="Gene3D" id="2.40.30.10">
    <property type="entry name" value="Translation factors"/>
    <property type="match status" value="2"/>
</dbReference>
<dbReference type="SUPFAM" id="SSF50465">
    <property type="entry name" value="EF-Tu/eEF-1alpha/eIF2-gamma C-terminal domain"/>
    <property type="match status" value="1"/>
</dbReference>
<dbReference type="InterPro" id="IPR050100">
    <property type="entry name" value="TRAFAC_GTPase_members"/>
</dbReference>
<dbReference type="EMBL" id="RCSS01000299">
    <property type="protein sequence ID" value="RVD92137.1"/>
    <property type="molecule type" value="Genomic_DNA"/>
</dbReference>
<dbReference type="PROSITE" id="PS00301">
    <property type="entry name" value="G_TR_1"/>
    <property type="match status" value="1"/>
</dbReference>
<dbReference type="Proteomes" id="UP000282876">
    <property type="component" value="Unassembled WGS sequence"/>
</dbReference>
<dbReference type="Gene3D" id="3.40.50.300">
    <property type="entry name" value="P-loop containing nucleotide triphosphate hydrolases"/>
    <property type="match status" value="1"/>
</dbReference>
<evidence type="ECO:0000313" key="8">
    <source>
        <dbReference type="Proteomes" id="UP000282876"/>
    </source>
</evidence>
<dbReference type="STRING" id="291195.A0A437AM87"/>
<name>A0A437AM87_9MICR</name>
<evidence type="ECO:0000256" key="4">
    <source>
        <dbReference type="ARBA" id="ARBA00022917"/>
    </source>
</evidence>
<dbReference type="PROSITE" id="PS51722">
    <property type="entry name" value="G_TR_2"/>
    <property type="match status" value="1"/>
</dbReference>
<feature type="domain" description="Tr-type G" evidence="6">
    <location>
        <begin position="9"/>
        <end position="231"/>
    </location>
</feature>
<protein>
    <submittedName>
        <fullName evidence="7">Translation elongation factor 1 alpha</fullName>
    </submittedName>
</protein>
<dbReference type="OrthoDB" id="342024at2759"/>
<sequence>MNDLSISKKDNLSIVFIGHVDAGKSTIGGQVLNQLNLIDKRTLEKYKEQAKEKNRESWYLSWAFDTDEGEREKGKTVEVGRAIFEYKNKRIILLDAPGHSMYVSDMISGANLADIAILVVSARTNEFEAGFEKEGQTREHIYLSKAGGIDNILVLINKMDEVNWSEERYNFIKNRLNNFLSKFYTNTEISYIPISGFKGENILERKDCFYQGPSFIEYLSDLKVERDFNSYFSFTVVDKIKHSGVVHYEGKVETGKLTKSDVLILPRNINTSIANIYNDDDLELEEAYAGDFVRIKLKENFGQIEVGDLVMHTSCDNFAVSDEFVAGLTILEAQNIISSGYQCVLHVRMIKIECRITELVAMVDKKLVKKKFAKKGEKILAKIKTSQPIVLKNVTPKQTDKFALRNENMTVALGFIKKIIFKN</sequence>
<keyword evidence="8" id="KW-1185">Reference proteome</keyword>
<dbReference type="GO" id="GO:0003746">
    <property type="term" value="F:translation elongation factor activity"/>
    <property type="evidence" value="ECO:0007669"/>
    <property type="project" value="UniProtKB-KW"/>
</dbReference>
<evidence type="ECO:0000256" key="3">
    <source>
        <dbReference type="ARBA" id="ARBA00022768"/>
    </source>
</evidence>
<dbReference type="InterPro" id="IPR031157">
    <property type="entry name" value="G_TR_CS"/>
</dbReference>
<dbReference type="VEuPathDB" id="MicrosporidiaDB:TUBRATIS_13660"/>
<proteinExistence type="inferred from homology"/>
<evidence type="ECO:0000256" key="1">
    <source>
        <dbReference type="ARBA" id="ARBA00007249"/>
    </source>
</evidence>
<reference evidence="7 8" key="1">
    <citation type="submission" date="2018-10" db="EMBL/GenBank/DDBJ databases">
        <title>Draft genome sequence of the microsporidian Tubulinosema ratisbonensis.</title>
        <authorList>
            <person name="Polonais V."/>
            <person name="Peyretaillade E."/>
            <person name="Niehus S."/>
            <person name="Wawrzyniak I."/>
            <person name="Franchet A."/>
            <person name="Gaspin C."/>
            <person name="Reichstadt M."/>
            <person name="Belser C."/>
            <person name="Labadie K."/>
            <person name="Delbac F."/>
            <person name="Ferrandon D."/>
        </authorList>
    </citation>
    <scope>NUCLEOTIDE SEQUENCE [LARGE SCALE GENOMIC DNA]</scope>
    <source>
        <strain evidence="7 8">Franzen</strain>
    </source>
</reference>
<dbReference type="GO" id="GO:0005525">
    <property type="term" value="F:GTP binding"/>
    <property type="evidence" value="ECO:0007669"/>
    <property type="project" value="UniProtKB-KW"/>
</dbReference>
<dbReference type="AlphaFoldDB" id="A0A437AM87"/>
<dbReference type="InterPro" id="IPR000795">
    <property type="entry name" value="T_Tr_GTP-bd_dom"/>
</dbReference>
<dbReference type="SUPFAM" id="SSF52540">
    <property type="entry name" value="P-loop containing nucleoside triphosphate hydrolases"/>
    <property type="match status" value="1"/>
</dbReference>
<accession>A0A437AM87</accession>
<dbReference type="Pfam" id="PF00009">
    <property type="entry name" value="GTP_EFTU"/>
    <property type="match status" value="1"/>
</dbReference>
<keyword evidence="4" id="KW-0648">Protein biosynthesis</keyword>
<dbReference type="SUPFAM" id="SSF50447">
    <property type="entry name" value="Translation proteins"/>
    <property type="match status" value="1"/>
</dbReference>
<dbReference type="InterPro" id="IPR027417">
    <property type="entry name" value="P-loop_NTPase"/>
</dbReference>
<evidence type="ECO:0000313" key="7">
    <source>
        <dbReference type="EMBL" id="RVD92137.1"/>
    </source>
</evidence>